<keyword evidence="5" id="KW-0378">Hydrolase</keyword>
<evidence type="ECO:0000256" key="5">
    <source>
        <dbReference type="ARBA" id="ARBA00022801"/>
    </source>
</evidence>
<dbReference type="PANTHER" id="PTHR33653">
    <property type="entry name" value="RIBONUCLEASE VAPC2"/>
    <property type="match status" value="1"/>
</dbReference>
<reference evidence="9 10" key="1">
    <citation type="journal article" date="2018" name="Sci. Rep.">
        <title>Rhizobium tumorigenes sp. nov., a novel plant tumorigenic bacterium isolated from cane gall tumors on thornless blackberry.</title>
        <authorList>
            <person name="Kuzmanovi N."/>
            <person name="Smalla K."/>
            <person name="Gronow S."/>
            <person name="PuBawska J."/>
        </authorList>
    </citation>
    <scope>NUCLEOTIDE SEQUENCE [LARGE SCALE GENOMIC DNA]</scope>
    <source>
        <strain evidence="9 10">1078</strain>
    </source>
</reference>
<dbReference type="PANTHER" id="PTHR33653:SF1">
    <property type="entry name" value="RIBONUCLEASE VAPC2"/>
    <property type="match status" value="1"/>
</dbReference>
<dbReference type="AlphaFoldDB" id="A0AAF1KQZ3"/>
<dbReference type="Gene3D" id="3.40.50.1010">
    <property type="entry name" value="5'-nuclease"/>
    <property type="match status" value="1"/>
</dbReference>
<keyword evidence="3" id="KW-0540">Nuclease</keyword>
<dbReference type="GO" id="GO:0004518">
    <property type="term" value="F:nuclease activity"/>
    <property type="evidence" value="ECO:0007669"/>
    <property type="project" value="UniProtKB-KW"/>
</dbReference>
<comment type="similarity">
    <text evidence="7">Belongs to the PINc/VapC protein family.</text>
</comment>
<evidence type="ECO:0000256" key="3">
    <source>
        <dbReference type="ARBA" id="ARBA00022722"/>
    </source>
</evidence>
<name>A0AAF1KQZ3_9HYPH</name>
<protein>
    <submittedName>
        <fullName evidence="9">Type II toxin-antitoxin system VapC family toxin</fullName>
    </submittedName>
</protein>
<sequence>MIVLDTNVISEIRKPAPSEAVTIWMMRQPDDELRLCDIVLMEQAYGAERYRLKNGSDRYSQRLNNLIVAYNGRVLPFDHTAAVLAGHLRAKREAAGRPVSVQDAMIAAICLSHAAMLATRNTKDFEGLDLVLINPFEGG</sequence>
<dbReference type="CDD" id="cd18731">
    <property type="entry name" value="PIN_NgFitB-like"/>
    <property type="match status" value="1"/>
</dbReference>
<dbReference type="InterPro" id="IPR002716">
    <property type="entry name" value="PIN_dom"/>
</dbReference>
<dbReference type="InterPro" id="IPR050556">
    <property type="entry name" value="Type_II_TA_system_RNase"/>
</dbReference>
<evidence type="ECO:0000313" key="10">
    <source>
        <dbReference type="Proteomes" id="UP000249499"/>
    </source>
</evidence>
<keyword evidence="2" id="KW-1277">Toxin-antitoxin system</keyword>
<dbReference type="SUPFAM" id="SSF88723">
    <property type="entry name" value="PIN domain-like"/>
    <property type="match status" value="1"/>
</dbReference>
<dbReference type="Pfam" id="PF01850">
    <property type="entry name" value="PIN"/>
    <property type="match status" value="1"/>
</dbReference>
<evidence type="ECO:0000313" key="9">
    <source>
        <dbReference type="EMBL" id="WFR95633.1"/>
    </source>
</evidence>
<dbReference type="InterPro" id="IPR029060">
    <property type="entry name" value="PIN-like_dom_sf"/>
</dbReference>
<organism evidence="9 10">
    <name type="scientific">Rhizobium tumorigenes</name>
    <dbReference type="NCBI Taxonomy" id="2041385"/>
    <lineage>
        <taxon>Bacteria</taxon>
        <taxon>Pseudomonadati</taxon>
        <taxon>Pseudomonadota</taxon>
        <taxon>Alphaproteobacteria</taxon>
        <taxon>Hyphomicrobiales</taxon>
        <taxon>Rhizobiaceae</taxon>
        <taxon>Rhizobium/Agrobacterium group</taxon>
        <taxon>Rhizobium</taxon>
    </lineage>
</organism>
<dbReference type="EMBL" id="CP117255">
    <property type="protein sequence ID" value="WFR95633.1"/>
    <property type="molecule type" value="Genomic_DNA"/>
</dbReference>
<keyword evidence="4" id="KW-0479">Metal-binding</keyword>
<reference evidence="10" key="2">
    <citation type="journal article" date="2023" name="MicrobiologyOpen">
        <title>Genomics of the tumorigenes clade of the family Rhizobiaceae and description of Rhizobium rhododendri sp. nov.</title>
        <authorList>
            <person name="Kuzmanovic N."/>
            <person name="diCenzo G.C."/>
            <person name="Bunk B."/>
            <person name="Sproeer C."/>
            <person name="Fruehling A."/>
            <person name="Neumann-Schaal M."/>
            <person name="Overmann J."/>
            <person name="Smalla K."/>
        </authorList>
    </citation>
    <scope>NUCLEOTIDE SEQUENCE [LARGE SCALE GENOMIC DNA]</scope>
    <source>
        <strain evidence="10">1078</strain>
    </source>
</reference>
<evidence type="ECO:0000256" key="2">
    <source>
        <dbReference type="ARBA" id="ARBA00022649"/>
    </source>
</evidence>
<accession>A0AAF1KQZ3</accession>
<evidence type="ECO:0000256" key="7">
    <source>
        <dbReference type="ARBA" id="ARBA00038093"/>
    </source>
</evidence>
<gene>
    <name evidence="9" type="ORF">PR017_00300</name>
</gene>
<comment type="cofactor">
    <cofactor evidence="1">
        <name>Mg(2+)</name>
        <dbReference type="ChEBI" id="CHEBI:18420"/>
    </cofactor>
</comment>
<keyword evidence="10" id="KW-1185">Reference proteome</keyword>
<feature type="domain" description="PIN" evidence="8">
    <location>
        <begin position="2"/>
        <end position="125"/>
    </location>
</feature>
<evidence type="ECO:0000256" key="6">
    <source>
        <dbReference type="ARBA" id="ARBA00022842"/>
    </source>
</evidence>
<dbReference type="GO" id="GO:0016787">
    <property type="term" value="F:hydrolase activity"/>
    <property type="evidence" value="ECO:0007669"/>
    <property type="project" value="UniProtKB-KW"/>
</dbReference>
<evidence type="ECO:0000256" key="4">
    <source>
        <dbReference type="ARBA" id="ARBA00022723"/>
    </source>
</evidence>
<evidence type="ECO:0000256" key="1">
    <source>
        <dbReference type="ARBA" id="ARBA00001946"/>
    </source>
</evidence>
<dbReference type="Proteomes" id="UP000249499">
    <property type="component" value="Chromosome"/>
</dbReference>
<dbReference type="RefSeq" id="WP_111216498.1">
    <property type="nucleotide sequence ID" value="NZ_CP117255.1"/>
</dbReference>
<dbReference type="KEGG" id="rtu:PR017_00300"/>
<evidence type="ECO:0000259" key="8">
    <source>
        <dbReference type="Pfam" id="PF01850"/>
    </source>
</evidence>
<proteinExistence type="inferred from homology"/>
<keyword evidence="6" id="KW-0460">Magnesium</keyword>
<dbReference type="GO" id="GO:0046872">
    <property type="term" value="F:metal ion binding"/>
    <property type="evidence" value="ECO:0007669"/>
    <property type="project" value="UniProtKB-KW"/>
</dbReference>